<gene>
    <name evidence="2" type="ORF">SDC9_57579</name>
</gene>
<evidence type="ECO:0000256" key="1">
    <source>
        <dbReference type="SAM" id="MobiDB-lite"/>
    </source>
</evidence>
<sequence length="203" mass="21309">MGGAAGHDRGTVQCPLLAAGNADADEVDALVAERDLATLGVLVERVAAVDQDVAVLQQRGEGVDGRIGGGTGLDHHHDPAGLLEAGDELFRGPRGEEAGLRMLGHDLLGLLVGTVEDRHPVAVVGEVPGQVRPHHRHADDADACTFSHVLPFVALRPVAIRHALSLALTRKSGTDRASGTRSSVRHRPAPDRNPGTDRNPLPR</sequence>
<protein>
    <submittedName>
        <fullName evidence="2">Uncharacterized protein</fullName>
    </submittedName>
</protein>
<reference evidence="2" key="1">
    <citation type="submission" date="2019-08" db="EMBL/GenBank/DDBJ databases">
        <authorList>
            <person name="Kucharzyk K."/>
            <person name="Murdoch R.W."/>
            <person name="Higgins S."/>
            <person name="Loffler F."/>
        </authorList>
    </citation>
    <scope>NUCLEOTIDE SEQUENCE</scope>
</reference>
<proteinExistence type="predicted"/>
<accession>A0A644X501</accession>
<dbReference type="EMBL" id="VSSQ01001803">
    <property type="protein sequence ID" value="MPM11240.1"/>
    <property type="molecule type" value="Genomic_DNA"/>
</dbReference>
<name>A0A644X501_9ZZZZ</name>
<organism evidence="2">
    <name type="scientific">bioreactor metagenome</name>
    <dbReference type="NCBI Taxonomy" id="1076179"/>
    <lineage>
        <taxon>unclassified sequences</taxon>
        <taxon>metagenomes</taxon>
        <taxon>ecological metagenomes</taxon>
    </lineage>
</organism>
<feature type="region of interest" description="Disordered" evidence="1">
    <location>
        <begin position="171"/>
        <end position="203"/>
    </location>
</feature>
<dbReference type="AlphaFoldDB" id="A0A644X501"/>
<comment type="caution">
    <text evidence="2">The sequence shown here is derived from an EMBL/GenBank/DDBJ whole genome shotgun (WGS) entry which is preliminary data.</text>
</comment>
<evidence type="ECO:0000313" key="2">
    <source>
        <dbReference type="EMBL" id="MPM11240.1"/>
    </source>
</evidence>